<proteinExistence type="predicted"/>
<dbReference type="EMBL" id="FPIZ01000027">
    <property type="protein sequence ID" value="SFW85804.1"/>
    <property type="molecule type" value="Genomic_DNA"/>
</dbReference>
<dbReference type="AlphaFoldDB" id="A0A1K1SNL0"/>
<protein>
    <submittedName>
        <fullName evidence="1">Uncharacterized protein</fullName>
    </submittedName>
</protein>
<sequence>MAPLVLYPAITVYFIKLWPDMKIRPFYKSYKLLVASRSPAYISITLRVGLSRLK</sequence>
<dbReference type="Proteomes" id="UP000183788">
    <property type="component" value="Unassembled WGS sequence"/>
</dbReference>
<evidence type="ECO:0000313" key="1">
    <source>
        <dbReference type="EMBL" id="SFW85804.1"/>
    </source>
</evidence>
<accession>A0A1K1SNL0</accession>
<evidence type="ECO:0000313" key="2">
    <source>
        <dbReference type="Proteomes" id="UP000183788"/>
    </source>
</evidence>
<name>A0A1K1SNL0_9BACT</name>
<reference evidence="1 2" key="1">
    <citation type="submission" date="2016-11" db="EMBL/GenBank/DDBJ databases">
        <authorList>
            <person name="Jaros S."/>
            <person name="Januszkiewicz K."/>
            <person name="Wedrychowicz H."/>
        </authorList>
    </citation>
    <scope>NUCLEOTIDE SEQUENCE [LARGE SCALE GENOMIC DNA]</scope>
    <source>
        <strain evidence="1 2">DSM 784</strain>
    </source>
</reference>
<gene>
    <name evidence="1" type="ORF">SAMN05661012_05790</name>
</gene>
<organism evidence="1 2">
    <name type="scientific">Chitinophaga sancti</name>
    <dbReference type="NCBI Taxonomy" id="1004"/>
    <lineage>
        <taxon>Bacteria</taxon>
        <taxon>Pseudomonadati</taxon>
        <taxon>Bacteroidota</taxon>
        <taxon>Chitinophagia</taxon>
        <taxon>Chitinophagales</taxon>
        <taxon>Chitinophagaceae</taxon>
        <taxon>Chitinophaga</taxon>
    </lineage>
</organism>